<feature type="transmembrane region" description="Helical" evidence="2">
    <location>
        <begin position="118"/>
        <end position="135"/>
    </location>
</feature>
<reference evidence="4" key="1">
    <citation type="journal article" date="2019" name="Int. J. Syst. Evol. Microbiol.">
        <title>The Global Catalogue of Microorganisms (GCM) 10K type strain sequencing project: providing services to taxonomists for standard genome sequencing and annotation.</title>
        <authorList>
            <consortium name="The Broad Institute Genomics Platform"/>
            <consortium name="The Broad Institute Genome Sequencing Center for Infectious Disease"/>
            <person name="Wu L."/>
            <person name="Ma J."/>
        </authorList>
    </citation>
    <scope>NUCLEOTIDE SEQUENCE [LARGE SCALE GENOMIC DNA]</scope>
    <source>
        <strain evidence="4">JCM 9092</strain>
    </source>
</reference>
<protein>
    <submittedName>
        <fullName evidence="3">Uncharacterized protein</fullName>
    </submittedName>
</protein>
<evidence type="ECO:0000313" key="3">
    <source>
        <dbReference type="EMBL" id="GAA3081592.1"/>
    </source>
</evidence>
<dbReference type="Proteomes" id="UP001501637">
    <property type="component" value="Unassembled WGS sequence"/>
</dbReference>
<dbReference type="RefSeq" id="WP_344518318.1">
    <property type="nucleotide sequence ID" value="NZ_BAAAUG010000009.1"/>
</dbReference>
<feature type="compositionally biased region" description="Low complexity" evidence="1">
    <location>
        <begin position="32"/>
        <end position="70"/>
    </location>
</feature>
<keyword evidence="2" id="KW-1133">Transmembrane helix</keyword>
<accession>A0ABP6M5X1</accession>
<keyword evidence="2" id="KW-0812">Transmembrane</keyword>
<sequence length="178" mass="17878">MAAMKRSANGRQLLLLAALLFGIVTMHTLGHPTGHSTGPTTGHPTGHSTAPATAHSTGHSTGDSTSHGSGPEQAAGQHEMSALDSAPPGVPEGTTHAAQAPSPLVAASAPVGMDGMDPLSVCLAVLAALTLVLLLKAGLLRPGGFVVAARPLARLLDGLRPDPPPPRILLAHLSVLRI</sequence>
<comment type="caution">
    <text evidence="3">The sequence shown here is derived from an EMBL/GenBank/DDBJ whole genome shotgun (WGS) entry which is preliminary data.</text>
</comment>
<proteinExistence type="predicted"/>
<name>A0ABP6M5X1_9ACTN</name>
<evidence type="ECO:0000256" key="1">
    <source>
        <dbReference type="SAM" id="MobiDB-lite"/>
    </source>
</evidence>
<keyword evidence="4" id="KW-1185">Reference proteome</keyword>
<keyword evidence="2" id="KW-0472">Membrane</keyword>
<feature type="region of interest" description="Disordered" evidence="1">
    <location>
        <begin position="32"/>
        <end position="98"/>
    </location>
</feature>
<dbReference type="EMBL" id="BAAAUG010000009">
    <property type="protein sequence ID" value="GAA3081592.1"/>
    <property type="molecule type" value="Genomic_DNA"/>
</dbReference>
<gene>
    <name evidence="3" type="ORF">GCM10010449_01980</name>
</gene>
<evidence type="ECO:0000256" key="2">
    <source>
        <dbReference type="SAM" id="Phobius"/>
    </source>
</evidence>
<organism evidence="3 4">
    <name type="scientific">Streptomyces rectiviolaceus</name>
    <dbReference type="NCBI Taxonomy" id="332591"/>
    <lineage>
        <taxon>Bacteria</taxon>
        <taxon>Bacillati</taxon>
        <taxon>Actinomycetota</taxon>
        <taxon>Actinomycetes</taxon>
        <taxon>Kitasatosporales</taxon>
        <taxon>Streptomycetaceae</taxon>
        <taxon>Streptomyces</taxon>
    </lineage>
</organism>
<evidence type="ECO:0000313" key="4">
    <source>
        <dbReference type="Proteomes" id="UP001501637"/>
    </source>
</evidence>